<dbReference type="CDD" id="cd00303">
    <property type="entry name" value="retropepsin_like"/>
    <property type="match status" value="1"/>
</dbReference>
<reference evidence="1 2" key="1">
    <citation type="submission" date="2016-07" db="EMBL/GenBank/DDBJ databases">
        <title>Draft genome of the white-rot fungus Obba rivulosa 3A-2.</title>
        <authorList>
            <consortium name="DOE Joint Genome Institute"/>
            <person name="Miettinen O."/>
            <person name="Riley R."/>
            <person name="Acob R."/>
            <person name="Barry K."/>
            <person name="Cullen D."/>
            <person name="De Vries R."/>
            <person name="Hainaut M."/>
            <person name="Hatakka A."/>
            <person name="Henrissat B."/>
            <person name="Hilden K."/>
            <person name="Kuo R."/>
            <person name="Labutti K."/>
            <person name="Lipzen A."/>
            <person name="Makela M.R."/>
            <person name="Sandor L."/>
            <person name="Spatafora J.W."/>
            <person name="Grigoriev I.V."/>
            <person name="Hibbett D.S."/>
        </authorList>
    </citation>
    <scope>NUCLEOTIDE SEQUENCE [LARGE SCALE GENOMIC DNA]</scope>
    <source>
        <strain evidence="1 2">3A-2</strain>
    </source>
</reference>
<name>A0A8E2ATS9_9APHY</name>
<keyword evidence="2" id="KW-1185">Reference proteome</keyword>
<dbReference type="AlphaFoldDB" id="A0A8E2ATS9"/>
<gene>
    <name evidence="1" type="ORF">OBBRIDRAFT_812474</name>
</gene>
<evidence type="ECO:0000313" key="1">
    <source>
        <dbReference type="EMBL" id="OCH90841.1"/>
    </source>
</evidence>
<sequence length="262" mass="29481">MISYLKVTTITQIQMGIAALKEKVVEPLLALIHLSALQRNSASPQDFKQKIPKPVVVVTKINGHPAQALLDSRSLADFIVKTFELEKLLPMHLAVQSSRAKINIGCHAELKYQSIKKFRYFDVVNLLNYNLILGTPFWFQHQISVGLNPAAVIVRSPIALPIEGSSICVLESQAADIYKDALERAHQVIHNDTPLPPLRVINYTILLKDESKIYHWHPSKCLNKHNAYLKTGRWQISNMQNISPMLLLTKPGMEVKGVSPRL</sequence>
<proteinExistence type="predicted"/>
<protein>
    <submittedName>
        <fullName evidence="1">Uncharacterized protein</fullName>
    </submittedName>
</protein>
<organism evidence="1 2">
    <name type="scientific">Obba rivulosa</name>
    <dbReference type="NCBI Taxonomy" id="1052685"/>
    <lineage>
        <taxon>Eukaryota</taxon>
        <taxon>Fungi</taxon>
        <taxon>Dikarya</taxon>
        <taxon>Basidiomycota</taxon>
        <taxon>Agaricomycotina</taxon>
        <taxon>Agaricomycetes</taxon>
        <taxon>Polyporales</taxon>
        <taxon>Gelatoporiaceae</taxon>
        <taxon>Obba</taxon>
    </lineage>
</organism>
<dbReference type="OrthoDB" id="1750432at2759"/>
<evidence type="ECO:0000313" key="2">
    <source>
        <dbReference type="Proteomes" id="UP000250043"/>
    </source>
</evidence>
<dbReference type="EMBL" id="KV722396">
    <property type="protein sequence ID" value="OCH90841.1"/>
    <property type="molecule type" value="Genomic_DNA"/>
</dbReference>
<accession>A0A8E2ATS9</accession>
<dbReference type="Proteomes" id="UP000250043">
    <property type="component" value="Unassembled WGS sequence"/>
</dbReference>